<dbReference type="RefSeq" id="WP_078934107.1">
    <property type="nucleotide sequence ID" value="NZ_FUWG01000024.1"/>
</dbReference>
<evidence type="ECO:0000256" key="1">
    <source>
        <dbReference type="SAM" id="SignalP"/>
    </source>
</evidence>
<dbReference type="OrthoDB" id="355606at2"/>
<dbReference type="InterPro" id="IPR014756">
    <property type="entry name" value="Ig_E-set"/>
</dbReference>
<gene>
    <name evidence="3" type="ORF">SAMN02745149_02229</name>
</gene>
<dbReference type="SUPFAM" id="SSF81296">
    <property type="entry name" value="E set domains"/>
    <property type="match status" value="1"/>
</dbReference>
<keyword evidence="3" id="KW-0808">Transferase</keyword>
<feature type="signal peptide" evidence="1">
    <location>
        <begin position="1"/>
        <end position="21"/>
    </location>
</feature>
<sequence>MKKLFAFISLFLLLSIGSAFADVTVKKLADGNVEVTFFYGNPRATEVLLAGDFNNWQNGAEAMTKTDKGFTITKTFKATDELRYKFISDGNWTTDLKAPDFVDDGFGGKNSHVVIADMLGGDDDAAASKAKINFVSWSMFGIQANYLTQGAYDKTEKGLDLDSVTIGAKSYNKFVGNFLPNCPVYIEVALAETDLEDYSGEKKIKYLYQKNGFDDESLEFSEGLKQFVSGMFANPVAYLARANNNGKDVASEGPGSNPFLGHLKFGFNTPYINFLTGFNYAKPDVRQAITWTTVCSSWDAGYQHVGGFNQFSLGSKAVAALEEATGLTFDIGFAPNKTGDRKGTKYGYWGWFDVKKDDLVIDFQTNGMYNGDYLFYEPVEHDFIIGAKDKIGGLSFAVQALLATHQKSTAEIVAFNAADNPEKTDPNILDYFGYSTDVWYRSGDFDGIQNMAANVQVGYKADLFNVNLEYRFRGMQASMLYLRENHDDGTFDLSNTLGLLNSQRIAFNGSVNPLEALKIDLGVTAEMALSELKAGDEEYDVYNGQVQSWWTARRFDEEDTPLFNRTGGAEFTFKPAVAYTLEDYGITIGAYGDMNYQAYQWSDGIDEDEANKYGASDSPFRFKKAGVSFAMTPDSDIVKGVNVYYGLDMSNKTRYFNTLIGQVMFPGDVTANLAFGLKTENTLSDGDVYKFNSDENNPFAFAVGVSKRFKAMKKPTLYAQFVYNMDPFKHFGDGQDALNLDRCNVNGSHEKEGVGKIDAVDWYDGRAAMRVGIRWDI</sequence>
<dbReference type="AlphaFoldDB" id="A0A1T4NB91"/>
<evidence type="ECO:0000313" key="3">
    <source>
        <dbReference type="EMBL" id="SJZ76532.1"/>
    </source>
</evidence>
<dbReference type="InterPro" id="IPR013783">
    <property type="entry name" value="Ig-like_fold"/>
</dbReference>
<protein>
    <submittedName>
        <fullName evidence="3">Glycogen recognition site of AMP-activated protein kinase</fullName>
    </submittedName>
</protein>
<dbReference type="STRING" id="261392.SAMN02745149_02229"/>
<accession>A0A1T4NB91</accession>
<keyword evidence="4" id="KW-1185">Reference proteome</keyword>
<dbReference type="Gene3D" id="2.60.40.10">
    <property type="entry name" value="Immunoglobulins"/>
    <property type="match status" value="1"/>
</dbReference>
<evidence type="ECO:0000259" key="2">
    <source>
        <dbReference type="Pfam" id="PF16561"/>
    </source>
</evidence>
<dbReference type="Proteomes" id="UP000190423">
    <property type="component" value="Unassembled WGS sequence"/>
</dbReference>
<dbReference type="InterPro" id="IPR032640">
    <property type="entry name" value="AMPK1_CBM"/>
</dbReference>
<reference evidence="3 4" key="1">
    <citation type="submission" date="2017-02" db="EMBL/GenBank/DDBJ databases">
        <authorList>
            <person name="Peterson S.W."/>
        </authorList>
    </citation>
    <scope>NUCLEOTIDE SEQUENCE [LARGE SCALE GENOMIC DNA]</scope>
    <source>
        <strain evidence="3 4">ATCC BAA-908</strain>
    </source>
</reference>
<name>A0A1T4NB91_TREPO</name>
<keyword evidence="1" id="KW-0732">Signal</keyword>
<dbReference type="EMBL" id="FUWG01000024">
    <property type="protein sequence ID" value="SJZ76532.1"/>
    <property type="molecule type" value="Genomic_DNA"/>
</dbReference>
<dbReference type="Pfam" id="PF16561">
    <property type="entry name" value="AMPK1_CBM"/>
    <property type="match status" value="1"/>
</dbReference>
<feature type="domain" description="AMP-activated protein kinase glycogen-binding" evidence="2">
    <location>
        <begin position="43"/>
        <end position="113"/>
    </location>
</feature>
<dbReference type="GO" id="GO:0016301">
    <property type="term" value="F:kinase activity"/>
    <property type="evidence" value="ECO:0007669"/>
    <property type="project" value="UniProtKB-KW"/>
</dbReference>
<organism evidence="3 4">
    <name type="scientific">Treponema porcinum</name>
    <dbReference type="NCBI Taxonomy" id="261392"/>
    <lineage>
        <taxon>Bacteria</taxon>
        <taxon>Pseudomonadati</taxon>
        <taxon>Spirochaetota</taxon>
        <taxon>Spirochaetia</taxon>
        <taxon>Spirochaetales</taxon>
        <taxon>Treponemataceae</taxon>
        <taxon>Treponema</taxon>
    </lineage>
</organism>
<keyword evidence="3" id="KW-0418">Kinase</keyword>
<evidence type="ECO:0000313" key="4">
    <source>
        <dbReference type="Proteomes" id="UP000190423"/>
    </source>
</evidence>
<dbReference type="GeneID" id="78317495"/>
<proteinExistence type="predicted"/>
<feature type="chain" id="PRO_5013250484" evidence="1">
    <location>
        <begin position="22"/>
        <end position="777"/>
    </location>
</feature>